<evidence type="ECO:0000313" key="4">
    <source>
        <dbReference type="Proteomes" id="UP001386955"/>
    </source>
</evidence>
<feature type="region of interest" description="Disordered" evidence="1">
    <location>
        <begin position="117"/>
        <end position="146"/>
    </location>
</feature>
<feature type="signal peptide" evidence="2">
    <location>
        <begin position="1"/>
        <end position="29"/>
    </location>
</feature>
<dbReference type="Proteomes" id="UP001386955">
    <property type="component" value="Unassembled WGS sequence"/>
</dbReference>
<proteinExistence type="predicted"/>
<name>A0AAN9SZ84_PSOTE</name>
<protein>
    <submittedName>
        <fullName evidence="3">Uncharacterized protein</fullName>
    </submittedName>
</protein>
<organism evidence="3 4">
    <name type="scientific">Psophocarpus tetragonolobus</name>
    <name type="common">Winged bean</name>
    <name type="synonym">Dolichos tetragonolobus</name>
    <dbReference type="NCBI Taxonomy" id="3891"/>
    <lineage>
        <taxon>Eukaryota</taxon>
        <taxon>Viridiplantae</taxon>
        <taxon>Streptophyta</taxon>
        <taxon>Embryophyta</taxon>
        <taxon>Tracheophyta</taxon>
        <taxon>Spermatophyta</taxon>
        <taxon>Magnoliopsida</taxon>
        <taxon>eudicotyledons</taxon>
        <taxon>Gunneridae</taxon>
        <taxon>Pentapetalae</taxon>
        <taxon>rosids</taxon>
        <taxon>fabids</taxon>
        <taxon>Fabales</taxon>
        <taxon>Fabaceae</taxon>
        <taxon>Papilionoideae</taxon>
        <taxon>50 kb inversion clade</taxon>
        <taxon>NPAAA clade</taxon>
        <taxon>indigoferoid/millettioid clade</taxon>
        <taxon>Phaseoleae</taxon>
        <taxon>Psophocarpus</taxon>
    </lineage>
</organism>
<evidence type="ECO:0000313" key="3">
    <source>
        <dbReference type="EMBL" id="KAK7411231.1"/>
    </source>
</evidence>
<keyword evidence="2" id="KW-0732">Signal</keyword>
<evidence type="ECO:0000256" key="1">
    <source>
        <dbReference type="SAM" id="MobiDB-lite"/>
    </source>
</evidence>
<dbReference type="AlphaFoldDB" id="A0AAN9SZ84"/>
<gene>
    <name evidence="3" type="ORF">VNO78_02664</name>
</gene>
<reference evidence="3 4" key="1">
    <citation type="submission" date="2024-01" db="EMBL/GenBank/DDBJ databases">
        <title>The genomes of 5 underutilized Papilionoideae crops provide insights into root nodulation and disease resistanc.</title>
        <authorList>
            <person name="Jiang F."/>
        </authorList>
    </citation>
    <scope>NUCLEOTIDE SEQUENCE [LARGE SCALE GENOMIC DNA]</scope>
    <source>
        <strain evidence="3">DUOXIRENSHENG_FW03</strain>
        <tissue evidence="3">Leaves</tissue>
    </source>
</reference>
<evidence type="ECO:0000256" key="2">
    <source>
        <dbReference type="SAM" id="SignalP"/>
    </source>
</evidence>
<sequence>MGFPPNILKFMGVIGVFASLMMTTRTSLGKTIATTTVSSTCAVRTASYTRLNASTSITMMENRTAVKTWSLAKIDVDAFVDVLEEQDGNANECVGANRDDENEVAVDNDVEVKVLAKESDDYEGAKTPQTRSHAPRVTVASPKYAR</sequence>
<accession>A0AAN9SZ84</accession>
<dbReference type="EMBL" id="JAYMYS010000001">
    <property type="protein sequence ID" value="KAK7411231.1"/>
    <property type="molecule type" value="Genomic_DNA"/>
</dbReference>
<keyword evidence="4" id="KW-1185">Reference proteome</keyword>
<feature type="chain" id="PRO_5043018068" evidence="2">
    <location>
        <begin position="30"/>
        <end position="146"/>
    </location>
</feature>
<comment type="caution">
    <text evidence="3">The sequence shown here is derived from an EMBL/GenBank/DDBJ whole genome shotgun (WGS) entry which is preliminary data.</text>
</comment>